<dbReference type="SMART" id="SM00671">
    <property type="entry name" value="SEL1"/>
    <property type="match status" value="6"/>
</dbReference>
<keyword evidence="2" id="KW-0418">Kinase</keyword>
<dbReference type="InterPro" id="IPR011990">
    <property type="entry name" value="TPR-like_helical_dom_sf"/>
</dbReference>
<dbReference type="SUPFAM" id="SSF81901">
    <property type="entry name" value="HCP-like"/>
    <property type="match status" value="2"/>
</dbReference>
<reference evidence="2" key="2">
    <citation type="submission" date="2019-10" db="EMBL/GenBank/DDBJ databases">
        <title>Conservation and host-specific expression of non-tandemly repeated heterogenous ribosome RNA gene in arbuscular mycorrhizal fungi.</title>
        <authorList>
            <person name="Maeda T."/>
            <person name="Kobayashi Y."/>
            <person name="Nakagawa T."/>
            <person name="Ezawa T."/>
            <person name="Yamaguchi K."/>
            <person name="Bino T."/>
            <person name="Nishimoto Y."/>
            <person name="Shigenobu S."/>
            <person name="Kawaguchi M."/>
        </authorList>
    </citation>
    <scope>NUCLEOTIDE SEQUENCE</scope>
    <source>
        <strain evidence="2">HR1</strain>
    </source>
</reference>
<dbReference type="GO" id="GO:0016301">
    <property type="term" value="F:kinase activity"/>
    <property type="evidence" value="ECO:0007669"/>
    <property type="project" value="UniProtKB-KW"/>
</dbReference>
<evidence type="ECO:0000313" key="1">
    <source>
        <dbReference type="EMBL" id="GBC06362.1"/>
    </source>
</evidence>
<gene>
    <name evidence="2" type="ORF">RCL2_001785800</name>
    <name evidence="1" type="ORF">RclHR1_00680006</name>
</gene>
<name>A0A2Z6SB24_9GLOM</name>
<evidence type="ECO:0000313" key="3">
    <source>
        <dbReference type="Proteomes" id="UP000247702"/>
    </source>
</evidence>
<dbReference type="Proteomes" id="UP000615446">
    <property type="component" value="Unassembled WGS sequence"/>
</dbReference>
<keyword evidence="2" id="KW-0808">Transferase</keyword>
<keyword evidence="3" id="KW-1185">Reference proteome</keyword>
<dbReference type="InterPro" id="IPR006597">
    <property type="entry name" value="Sel1-like"/>
</dbReference>
<dbReference type="Gene3D" id="1.25.40.10">
    <property type="entry name" value="Tetratricopeptide repeat domain"/>
    <property type="match status" value="1"/>
</dbReference>
<dbReference type="OrthoDB" id="2384430at2759"/>
<sequence>MLLNSQNVELSHANNNILFEFSQIVQNFDKINIKDIEPTTQKNIHENIFEEDLSVVIDEIINTYFEELNEGKERKVRKRNILNTINNFNINLREIVNWLLNNQTDSNSIYLLGYFNYHGIEININMKNAFKLFQKAANLGNNAAQYDLANMCIDGEGTDKNYDKAFELSKSLEKKGFSCGINLLGYCYVDGIGTDINMQKGIELYQKTANIGSCLAQYNLAHMYKNGEGVDIDYKKAFQLFKESAEKEYSNGITMLGYCYNNGIGTNTNKQKAIESYQKAANLTNHYAQYNLALMYEIGDGIEKNIKQAIYWYKESAKQGNENSIIKLNELLEE</sequence>
<protein>
    <submittedName>
        <fullName evidence="2">Kinase-like domain-containing protein</fullName>
    </submittedName>
</protein>
<reference evidence="1 3" key="1">
    <citation type="submission" date="2017-11" db="EMBL/GenBank/DDBJ databases">
        <title>The genome of Rhizophagus clarus HR1 reveals common genetic basis of auxotrophy among arbuscular mycorrhizal fungi.</title>
        <authorList>
            <person name="Kobayashi Y."/>
        </authorList>
    </citation>
    <scope>NUCLEOTIDE SEQUENCE [LARGE SCALE GENOMIC DNA]</scope>
    <source>
        <strain evidence="1 3">HR1</strain>
    </source>
</reference>
<accession>A0A2Z6SB24</accession>
<dbReference type="EMBL" id="BEXD01004070">
    <property type="protein sequence ID" value="GBC06362.1"/>
    <property type="molecule type" value="Genomic_DNA"/>
</dbReference>
<dbReference type="InterPro" id="IPR052945">
    <property type="entry name" value="Mitotic_Regulator"/>
</dbReference>
<evidence type="ECO:0000313" key="2">
    <source>
        <dbReference type="EMBL" id="GES91025.1"/>
    </source>
</evidence>
<organism evidence="1 3">
    <name type="scientific">Rhizophagus clarus</name>
    <dbReference type="NCBI Taxonomy" id="94130"/>
    <lineage>
        <taxon>Eukaryota</taxon>
        <taxon>Fungi</taxon>
        <taxon>Fungi incertae sedis</taxon>
        <taxon>Mucoromycota</taxon>
        <taxon>Glomeromycotina</taxon>
        <taxon>Glomeromycetes</taxon>
        <taxon>Glomerales</taxon>
        <taxon>Glomeraceae</taxon>
        <taxon>Rhizophagus</taxon>
    </lineage>
</organism>
<dbReference type="PANTHER" id="PTHR43628:SF1">
    <property type="entry name" value="CHITIN SYNTHASE REGULATORY FACTOR 2-RELATED"/>
    <property type="match status" value="1"/>
</dbReference>
<dbReference type="PANTHER" id="PTHR43628">
    <property type="entry name" value="ACTIVATOR OF C KINASE PROTEIN 1-RELATED"/>
    <property type="match status" value="1"/>
</dbReference>
<proteinExistence type="predicted"/>
<dbReference type="Pfam" id="PF08238">
    <property type="entry name" value="Sel1"/>
    <property type="match status" value="6"/>
</dbReference>
<dbReference type="AlphaFoldDB" id="A0A2Z6SB24"/>
<comment type="caution">
    <text evidence="1">The sequence shown here is derived from an EMBL/GenBank/DDBJ whole genome shotgun (WGS) entry which is preliminary data.</text>
</comment>
<dbReference type="Proteomes" id="UP000247702">
    <property type="component" value="Unassembled WGS sequence"/>
</dbReference>
<dbReference type="EMBL" id="BLAL01000197">
    <property type="protein sequence ID" value="GES91025.1"/>
    <property type="molecule type" value="Genomic_DNA"/>
</dbReference>